<keyword evidence="1" id="KW-0472">Membrane</keyword>
<keyword evidence="1" id="KW-0812">Transmembrane</keyword>
<comment type="caution">
    <text evidence="2">The sequence shown here is derived from an EMBL/GenBank/DDBJ whole genome shotgun (WGS) entry which is preliminary data.</text>
</comment>
<name>V4HBT7_9EURY</name>
<protein>
    <submittedName>
        <fullName evidence="2">Uncharacterized protein</fullName>
    </submittedName>
</protein>
<keyword evidence="1" id="KW-1133">Transmembrane helix</keyword>
<evidence type="ECO:0000256" key="1">
    <source>
        <dbReference type="SAM" id="Phobius"/>
    </source>
</evidence>
<proteinExistence type="predicted"/>
<dbReference type="RefSeq" id="WP_023395296.1">
    <property type="nucleotide sequence ID" value="NZ_ASGZ01000057.1"/>
</dbReference>
<dbReference type="AlphaFoldDB" id="V4HBT7"/>
<dbReference type="EMBL" id="ASGZ01000057">
    <property type="protein sequence ID" value="ESP87513.1"/>
    <property type="molecule type" value="Genomic_DNA"/>
</dbReference>
<evidence type="ECO:0000313" key="2">
    <source>
        <dbReference type="EMBL" id="ESP87513.1"/>
    </source>
</evidence>
<evidence type="ECO:0000313" key="3">
    <source>
        <dbReference type="Proteomes" id="UP000017840"/>
    </source>
</evidence>
<dbReference type="Pfam" id="PF24282">
    <property type="entry name" value="DUF7470"/>
    <property type="match status" value="1"/>
</dbReference>
<keyword evidence="3" id="KW-1185">Reference proteome</keyword>
<feature type="transmembrane region" description="Helical" evidence="1">
    <location>
        <begin position="12"/>
        <end position="45"/>
    </location>
</feature>
<gene>
    <name evidence="2" type="ORF">K933_13611</name>
</gene>
<dbReference type="Proteomes" id="UP000017840">
    <property type="component" value="Unassembled WGS sequence"/>
</dbReference>
<reference evidence="2 3" key="1">
    <citation type="journal article" date="2013" name="Genome Announc.">
        <title>Draft Genome Sequence of 'Candidatus Halobonum tyrrellensis' Strain G22, Isolated from the Hypersaline Waters of Lake Tyrrell, Australia.</title>
        <authorList>
            <person name="Ugalde J.A."/>
            <person name="Narasingarao P."/>
            <person name="Kuo S."/>
            <person name="Podell S."/>
            <person name="Allen E.E."/>
        </authorList>
    </citation>
    <scope>NUCLEOTIDE SEQUENCE [LARGE SCALE GENOMIC DNA]</scope>
    <source>
        <strain evidence="2 3">G22</strain>
    </source>
</reference>
<sequence>MFERLGTAGVGGLVLLLAGLVVIAVDSLIVAGGMALMLIGLGLVVKGFASNLMQQFGFA</sequence>
<organism evidence="2 3">
    <name type="scientific">Candidatus Halobonum tyrrellensis G22</name>
    <dbReference type="NCBI Taxonomy" id="1324957"/>
    <lineage>
        <taxon>Archaea</taxon>
        <taxon>Methanobacteriati</taxon>
        <taxon>Methanobacteriota</taxon>
        <taxon>Stenosarchaea group</taxon>
        <taxon>Halobacteria</taxon>
        <taxon>Halobacteriales</taxon>
        <taxon>Haloferacaceae</taxon>
        <taxon>Candidatus Halobonum</taxon>
    </lineage>
</organism>
<dbReference type="InterPro" id="IPR055893">
    <property type="entry name" value="DUF7470"/>
</dbReference>
<accession>V4HBT7</accession>